<evidence type="ECO:0000313" key="3">
    <source>
        <dbReference type="Proteomes" id="UP000266426"/>
    </source>
</evidence>
<accession>A0A3A4R7R5</accession>
<evidence type="ECO:0000256" key="1">
    <source>
        <dbReference type="SAM" id="SignalP"/>
    </source>
</evidence>
<dbReference type="Proteomes" id="UP000266426">
    <property type="component" value="Unassembled WGS sequence"/>
</dbReference>
<comment type="caution">
    <text evidence="2">The sequence shown here is derived from an EMBL/GenBank/DDBJ whole genome shotgun (WGS) entry which is preliminary data.</text>
</comment>
<protein>
    <recommendedName>
        <fullName evidence="4">Secreted protein</fullName>
    </recommendedName>
</protein>
<proteinExistence type="predicted"/>
<reference evidence="2 3" key="1">
    <citation type="journal article" date="2017" name="ISME J.">
        <title>Energy and carbon metabolisms in a deep terrestrial subsurface fluid microbial community.</title>
        <authorList>
            <person name="Momper L."/>
            <person name="Jungbluth S.P."/>
            <person name="Lee M.D."/>
            <person name="Amend J.P."/>
        </authorList>
    </citation>
    <scope>NUCLEOTIDE SEQUENCE [LARGE SCALE GENOMIC DNA]</scope>
    <source>
        <strain evidence="2">SURF_26</strain>
    </source>
</reference>
<keyword evidence="1" id="KW-0732">Signal</keyword>
<feature type="signal peptide" evidence="1">
    <location>
        <begin position="1"/>
        <end position="24"/>
    </location>
</feature>
<dbReference type="AlphaFoldDB" id="A0A3A4R7R5"/>
<evidence type="ECO:0008006" key="4">
    <source>
        <dbReference type="Google" id="ProtNLM"/>
    </source>
</evidence>
<dbReference type="EMBL" id="QZJZ01000017">
    <property type="protein sequence ID" value="RJP61039.1"/>
    <property type="molecule type" value="Genomic_DNA"/>
</dbReference>
<name>A0A3A4R7R5_9BACT</name>
<evidence type="ECO:0000313" key="2">
    <source>
        <dbReference type="EMBL" id="RJP61039.1"/>
    </source>
</evidence>
<feature type="chain" id="PRO_5017225473" description="Secreted protein" evidence="1">
    <location>
        <begin position="25"/>
        <end position="71"/>
    </location>
</feature>
<organism evidence="2 3">
    <name type="scientific">Candidatus Auribacter fodinae</name>
    <dbReference type="NCBI Taxonomy" id="2093366"/>
    <lineage>
        <taxon>Bacteria</taxon>
        <taxon>Pseudomonadati</taxon>
        <taxon>Candidatus Auribacterota</taxon>
        <taxon>Candidatus Auribacteria</taxon>
        <taxon>Candidatus Auribacterales</taxon>
        <taxon>Candidatus Auribacteraceae</taxon>
        <taxon>Candidatus Auribacter</taxon>
    </lineage>
</organism>
<sequence>MKKATSVIILSALLALSAIQQIHALPALLAQTAPEEESFEMLPSDEYIETQYPDDDYMMEEDNEGEVPAEE</sequence>
<gene>
    <name evidence="2" type="ORF">C4541_02915</name>
</gene>